<feature type="compositionally biased region" description="Basic and acidic residues" evidence="1">
    <location>
        <begin position="58"/>
        <end position="67"/>
    </location>
</feature>
<accession>A0A7J7IPS2</accession>
<protein>
    <submittedName>
        <fullName evidence="2">Uncharacterized protein</fullName>
    </submittedName>
</protein>
<proteinExistence type="predicted"/>
<sequence length="117" mass="13254">MFAYQHIHTYVPVCRSRSASTLRDQNPSWSVKQTPVSSPGPARDSARENAALLQTRRALKEPRDRAAPGRAAPVAPHERRPLRETLPPYRGRTPSTMSKSTVWQSPDHNWVLDDCRI</sequence>
<evidence type="ECO:0000256" key="1">
    <source>
        <dbReference type="SAM" id="MobiDB-lite"/>
    </source>
</evidence>
<gene>
    <name evidence="2" type="ORF">F1559_005182</name>
</gene>
<reference evidence="2 3" key="1">
    <citation type="journal article" date="2020" name="J. Phycol.">
        <title>Comparative genome analysis reveals Cyanidiococcus gen. nov., a new extremophilic red algal genus sister to Cyanidioschyzon (Cyanidioschyzonaceae, Rhodophyta).</title>
        <authorList>
            <person name="Liu S.-L."/>
            <person name="Chiang Y.-R."/>
            <person name="Yoon H.S."/>
            <person name="Fu H.-Y."/>
        </authorList>
    </citation>
    <scope>NUCLEOTIDE SEQUENCE [LARGE SCALE GENOMIC DNA]</scope>
    <source>
        <strain evidence="2 3">THAL066</strain>
    </source>
</reference>
<dbReference type="Proteomes" id="UP000530660">
    <property type="component" value="Unassembled WGS sequence"/>
</dbReference>
<evidence type="ECO:0000313" key="2">
    <source>
        <dbReference type="EMBL" id="KAF6004321.1"/>
    </source>
</evidence>
<evidence type="ECO:0000313" key="3">
    <source>
        <dbReference type="Proteomes" id="UP000530660"/>
    </source>
</evidence>
<comment type="caution">
    <text evidence="2">The sequence shown here is derived from an EMBL/GenBank/DDBJ whole genome shotgun (WGS) entry which is preliminary data.</text>
</comment>
<name>A0A7J7IPS2_9RHOD</name>
<organism evidence="2 3">
    <name type="scientific">Cyanidiococcus yangmingshanensis</name>
    <dbReference type="NCBI Taxonomy" id="2690220"/>
    <lineage>
        <taxon>Eukaryota</taxon>
        <taxon>Rhodophyta</taxon>
        <taxon>Bangiophyceae</taxon>
        <taxon>Cyanidiales</taxon>
        <taxon>Cyanidiaceae</taxon>
        <taxon>Cyanidiococcus</taxon>
    </lineage>
</organism>
<keyword evidence="3" id="KW-1185">Reference proteome</keyword>
<feature type="compositionally biased region" description="Polar residues" evidence="1">
    <location>
        <begin position="93"/>
        <end position="103"/>
    </location>
</feature>
<dbReference type="EMBL" id="VWRR01000003">
    <property type="protein sequence ID" value="KAF6004321.1"/>
    <property type="molecule type" value="Genomic_DNA"/>
</dbReference>
<dbReference type="AlphaFoldDB" id="A0A7J7IPS2"/>
<feature type="compositionally biased region" description="Polar residues" evidence="1">
    <location>
        <begin position="18"/>
        <end position="37"/>
    </location>
</feature>
<feature type="region of interest" description="Disordered" evidence="1">
    <location>
        <begin position="18"/>
        <end position="103"/>
    </location>
</feature>